<accession>A0ABN5HXZ0</accession>
<sequence>MGVPRSGGTSQALKALGEKPRVGRVGAQGAKNRPPAPVREQAFSVDGERTCVTNWVMEFTRPS</sequence>
<evidence type="ECO:0000313" key="2">
    <source>
        <dbReference type="EMBL" id="AVH55448.1"/>
    </source>
</evidence>
<protein>
    <submittedName>
        <fullName evidence="2">Uncharacterized protein</fullName>
    </submittedName>
</protein>
<gene>
    <name evidence="2" type="ORF">C4B68_06260</name>
</gene>
<keyword evidence="3" id="KW-1185">Reference proteome</keyword>
<reference evidence="2 3" key="1">
    <citation type="submission" date="2018-02" db="EMBL/GenBank/DDBJ databases">
        <title>Complete genome sequence of Streptomyces dengpaensis, the producer of angucyclines.</title>
        <authorList>
            <person name="Yumei L."/>
        </authorList>
    </citation>
    <scope>NUCLEOTIDE SEQUENCE [LARGE SCALE GENOMIC DNA]</scope>
    <source>
        <strain evidence="2 3">XZHG99</strain>
    </source>
</reference>
<evidence type="ECO:0000256" key="1">
    <source>
        <dbReference type="SAM" id="MobiDB-lite"/>
    </source>
</evidence>
<name>A0ABN5HXZ0_9ACTN</name>
<evidence type="ECO:0000313" key="3">
    <source>
        <dbReference type="Proteomes" id="UP000238413"/>
    </source>
</evidence>
<dbReference type="EMBL" id="CP026652">
    <property type="protein sequence ID" value="AVH55448.1"/>
    <property type="molecule type" value="Genomic_DNA"/>
</dbReference>
<dbReference type="Proteomes" id="UP000238413">
    <property type="component" value="Chromosome"/>
</dbReference>
<feature type="region of interest" description="Disordered" evidence="1">
    <location>
        <begin position="1"/>
        <end position="41"/>
    </location>
</feature>
<proteinExistence type="predicted"/>
<organism evidence="2 3">
    <name type="scientific">Streptomyces dengpaensis</name>
    <dbReference type="NCBI Taxonomy" id="2049881"/>
    <lineage>
        <taxon>Bacteria</taxon>
        <taxon>Bacillati</taxon>
        <taxon>Actinomycetota</taxon>
        <taxon>Actinomycetes</taxon>
        <taxon>Kitasatosporales</taxon>
        <taxon>Streptomycetaceae</taxon>
        <taxon>Streptomyces</taxon>
    </lineage>
</organism>